<comment type="caution">
    <text evidence="1">The sequence shown here is derived from an EMBL/GenBank/DDBJ whole genome shotgun (WGS) entry which is preliminary data.</text>
</comment>
<dbReference type="Proteomes" id="UP000092504">
    <property type="component" value="Unassembled WGS sequence"/>
</dbReference>
<evidence type="ECO:0000313" key="2">
    <source>
        <dbReference type="Proteomes" id="UP000092504"/>
    </source>
</evidence>
<organism evidence="1 2">
    <name type="scientific">Halomonas elongata</name>
    <dbReference type="NCBI Taxonomy" id="2746"/>
    <lineage>
        <taxon>Bacteria</taxon>
        <taxon>Pseudomonadati</taxon>
        <taxon>Pseudomonadota</taxon>
        <taxon>Gammaproteobacteria</taxon>
        <taxon>Oceanospirillales</taxon>
        <taxon>Halomonadaceae</taxon>
        <taxon>Halomonas</taxon>
    </lineage>
</organism>
<protein>
    <submittedName>
        <fullName evidence="1">Uncharacterized protein</fullName>
    </submittedName>
</protein>
<dbReference type="AlphaFoldDB" id="A0A1B8P149"/>
<reference evidence="1 2" key="1">
    <citation type="submission" date="2016-06" db="EMBL/GenBank/DDBJ databases">
        <title>Genome sequence of halotolerant plant growth promoting strain of Halomonas elongata HEK1 isolated from salterns of Rann of Kutch, Gujarat, India.</title>
        <authorList>
            <person name="Gaba S."/>
            <person name="Singh R.N."/>
            <person name="Abrol S."/>
            <person name="Kaushik R."/>
            <person name="Saxena A.K."/>
        </authorList>
    </citation>
    <scope>NUCLEOTIDE SEQUENCE [LARGE SCALE GENOMIC DNA]</scope>
    <source>
        <strain evidence="1 2">HEK1</strain>
    </source>
</reference>
<sequence>MTGTGERELELSFEVDGGSMRYRLTADGSRNPFTRSLVAGFNLPTTLYAAGGPDDADDA</sequence>
<dbReference type="EMBL" id="MAJD01000001">
    <property type="protein sequence ID" value="OBX35991.1"/>
    <property type="molecule type" value="Genomic_DNA"/>
</dbReference>
<proteinExistence type="predicted"/>
<name>A0A1B8P149_HALEL</name>
<accession>A0A1B8P149</accession>
<evidence type="ECO:0000313" key="1">
    <source>
        <dbReference type="EMBL" id="OBX35991.1"/>
    </source>
</evidence>
<gene>
    <name evidence="1" type="ORF">A8U91_00327</name>
</gene>